<dbReference type="Gene3D" id="1.25.40.540">
    <property type="entry name" value="TAP42-like family"/>
    <property type="match status" value="1"/>
</dbReference>
<sequence length="523" mass="60001">MAEGDRSLRSVFEDAETTRSSLENSYDSNSTTFQDSVQSALKFYDQCLDIAGRISLFSPNETLEDINTADLQYLLLSYRIAELILRINNFTERKASLQRASESYERFLKQLDTYDMLAKSDAALLEQYQDAPTTFSTAPTSDPAARRDAKIRRFKEEKAMKEKLEYMRRNPSVLHNDDSAYRELQLMEVAYCTHQAFQALESIAQELHIISLAPPSPPPDAVQRAPDTRERDSRLGTNYSERLDSSHLSAGMRGPILDKKGKPLRPFTLTSKRQEIRGGVFRPDHTLPTMSIDEYLEEERKRGGIIDGGGPQSGIKPEVDQDDYDLADKETMKAREWDEYVEQNPKGSGNTINRGNSNRLIDPLLTLQPQNHSIPPNMLPTLRWTSPSNCTLVYIVLHHRPQSHESAATLISTHNVARTLRITSTLAAADREAATFVKHRAKTLAVSDRDITFKQQGHRKIRDLEYSAEEDWWESWELKVREQLQRLIEEGRLPVDMERWIEKRKVVGRELVWVERQWMSTEG</sequence>
<name>A0AAJ0D690_9PEZI</name>
<dbReference type="Pfam" id="PF04177">
    <property type="entry name" value="TAP42"/>
    <property type="match status" value="1"/>
</dbReference>
<dbReference type="AlphaFoldDB" id="A0AAJ0D690"/>
<comment type="caution">
    <text evidence="2">The sequence shown here is derived from an EMBL/GenBank/DDBJ whole genome shotgun (WGS) entry which is preliminary data.</text>
</comment>
<dbReference type="GO" id="GO:0035303">
    <property type="term" value="P:regulation of dephosphorylation"/>
    <property type="evidence" value="ECO:0007669"/>
    <property type="project" value="TreeGrafter"/>
</dbReference>
<dbReference type="InterPro" id="IPR007304">
    <property type="entry name" value="TAP46-like"/>
</dbReference>
<protein>
    <submittedName>
        <fullName evidence="2">Type 2A phosphatase-associated protein 42</fullName>
    </submittedName>
</protein>
<dbReference type="GO" id="GO:0009966">
    <property type="term" value="P:regulation of signal transduction"/>
    <property type="evidence" value="ECO:0007669"/>
    <property type="project" value="InterPro"/>
</dbReference>
<proteinExistence type="predicted"/>
<organism evidence="2 3">
    <name type="scientific">Extremus antarcticus</name>
    <dbReference type="NCBI Taxonomy" id="702011"/>
    <lineage>
        <taxon>Eukaryota</taxon>
        <taxon>Fungi</taxon>
        <taxon>Dikarya</taxon>
        <taxon>Ascomycota</taxon>
        <taxon>Pezizomycotina</taxon>
        <taxon>Dothideomycetes</taxon>
        <taxon>Dothideomycetidae</taxon>
        <taxon>Mycosphaerellales</taxon>
        <taxon>Extremaceae</taxon>
        <taxon>Extremus</taxon>
    </lineage>
</organism>
<dbReference type="EMBL" id="JAWDJX010000070">
    <property type="protein sequence ID" value="KAK3047033.1"/>
    <property type="molecule type" value="Genomic_DNA"/>
</dbReference>
<evidence type="ECO:0000313" key="3">
    <source>
        <dbReference type="Proteomes" id="UP001271007"/>
    </source>
</evidence>
<dbReference type="GO" id="GO:0005829">
    <property type="term" value="C:cytosol"/>
    <property type="evidence" value="ECO:0007669"/>
    <property type="project" value="TreeGrafter"/>
</dbReference>
<accession>A0AAJ0D690</accession>
<gene>
    <name evidence="2" type="primary">TAP42</name>
    <name evidence="2" type="ORF">LTR09_011547</name>
</gene>
<reference evidence="2" key="1">
    <citation type="submission" date="2023-04" db="EMBL/GenBank/DDBJ databases">
        <title>Black Yeasts Isolated from many extreme environments.</title>
        <authorList>
            <person name="Coleine C."/>
            <person name="Stajich J.E."/>
            <person name="Selbmann L."/>
        </authorList>
    </citation>
    <scope>NUCLEOTIDE SEQUENCE</scope>
    <source>
        <strain evidence="2">CCFEE 5312</strain>
    </source>
</reference>
<dbReference type="GO" id="GO:0051721">
    <property type="term" value="F:protein phosphatase 2A binding"/>
    <property type="evidence" value="ECO:0007669"/>
    <property type="project" value="TreeGrafter"/>
</dbReference>
<evidence type="ECO:0000313" key="2">
    <source>
        <dbReference type="EMBL" id="KAK3047033.1"/>
    </source>
</evidence>
<dbReference type="PANTHER" id="PTHR10933">
    <property type="entry name" value="IMMUNOGLOBULIN-BINDING PROTEIN 1"/>
    <property type="match status" value="1"/>
</dbReference>
<keyword evidence="3" id="KW-1185">Reference proteome</keyword>
<feature type="region of interest" description="Disordered" evidence="1">
    <location>
        <begin position="212"/>
        <end position="237"/>
    </location>
</feature>
<evidence type="ECO:0000256" key="1">
    <source>
        <dbReference type="SAM" id="MobiDB-lite"/>
    </source>
</evidence>
<dbReference type="Proteomes" id="UP001271007">
    <property type="component" value="Unassembled WGS sequence"/>
</dbReference>
<dbReference type="PANTHER" id="PTHR10933:SF9">
    <property type="entry name" value="IMMUNOGLOBULIN-BINDING PROTEIN 1"/>
    <property type="match status" value="1"/>
</dbReference>
<dbReference type="InterPro" id="IPR038511">
    <property type="entry name" value="TAP42/TAP46-like_sf"/>
</dbReference>